<dbReference type="EMBL" id="CP071382">
    <property type="protein sequence ID" value="QSV46227.1"/>
    <property type="molecule type" value="Genomic_DNA"/>
</dbReference>
<organism evidence="1 2">
    <name type="scientific">Geobacter benzoatilyticus</name>
    <dbReference type="NCBI Taxonomy" id="2815309"/>
    <lineage>
        <taxon>Bacteria</taxon>
        <taxon>Pseudomonadati</taxon>
        <taxon>Thermodesulfobacteriota</taxon>
        <taxon>Desulfuromonadia</taxon>
        <taxon>Geobacterales</taxon>
        <taxon>Geobacteraceae</taxon>
        <taxon>Geobacter</taxon>
    </lineage>
</organism>
<sequence length="234" mass="25486">MWQELMDEIMDQQALFDVAVRDWLAGYALKKGTIHCGKGCHACCSLAVNCTFTEALAVSGVLADRHAAPLAGHAAEIRAAAFAAPDFPSFLRARRSLGGCPFLDSDGACGIYDRRPFSCRSLLSTKESRWCGADFSTLSREEKQGFVESLDQSVVAFPMHYVKATQDLGQDFESCAAGRMAETFGFNLYGNLPVLVHLEREHRLSETAAGGVNAVRDLVERAGCNHPFLVTFSP</sequence>
<proteinExistence type="predicted"/>
<keyword evidence="2" id="KW-1185">Reference proteome</keyword>
<protein>
    <submittedName>
        <fullName evidence="1">YkgJ family cysteine cluster protein</fullName>
    </submittedName>
</protein>
<dbReference type="InterPro" id="IPR005358">
    <property type="entry name" value="Puta_zinc/iron-chelating_dom"/>
</dbReference>
<evidence type="ECO:0000313" key="2">
    <source>
        <dbReference type="Proteomes" id="UP000663651"/>
    </source>
</evidence>
<accession>A0ABX7Q460</accession>
<evidence type="ECO:0000313" key="1">
    <source>
        <dbReference type="EMBL" id="QSV46227.1"/>
    </source>
</evidence>
<name>A0ABX7Q460_9BACT</name>
<reference evidence="1 2" key="1">
    <citation type="submission" date="2021-03" db="EMBL/GenBank/DDBJ databases">
        <title>Geobacter metallireducens gen. nov. sp. nov., a microorganism capable of coupling the complete oxidation of organic compounds to the reduction of iron and other metals.</title>
        <authorList>
            <person name="Li Y."/>
        </authorList>
    </citation>
    <scope>NUCLEOTIDE SEQUENCE [LARGE SCALE GENOMIC DNA]</scope>
    <source>
        <strain evidence="1 2">Jerry-YX</strain>
    </source>
</reference>
<dbReference type="Proteomes" id="UP000663651">
    <property type="component" value="Chromosome"/>
</dbReference>
<gene>
    <name evidence="1" type="ORF">JZM60_02810</name>
</gene>
<dbReference type="RefSeq" id="WP_207164015.1">
    <property type="nucleotide sequence ID" value="NZ_CP071382.1"/>
</dbReference>
<dbReference type="Pfam" id="PF03692">
    <property type="entry name" value="CxxCxxCC"/>
    <property type="match status" value="1"/>
</dbReference>